<keyword evidence="1" id="KW-0472">Membrane</keyword>
<sequence>MMNLKSLVVFDAVVCAAFGLLLIFGASLLERLTGIPEAFSFLCGLFLMPVAAFMAVIALRFVTTPPAVWVIVLGNAAWVAASLVLLTPGLIALNAFGVVFVLFQAVFVAVLACLEAKALLFSSPTAVER</sequence>
<gene>
    <name evidence="2" type="ORF">JF539_13060</name>
</gene>
<accession>A0A939EEF7</accession>
<feature type="transmembrane region" description="Helical" evidence="1">
    <location>
        <begin position="7"/>
        <end position="26"/>
    </location>
</feature>
<evidence type="ECO:0000313" key="3">
    <source>
        <dbReference type="Proteomes" id="UP000664096"/>
    </source>
</evidence>
<protein>
    <submittedName>
        <fullName evidence="2">Uncharacterized protein</fullName>
    </submittedName>
</protein>
<dbReference type="AlphaFoldDB" id="A0A939EEF7"/>
<proteinExistence type="predicted"/>
<comment type="caution">
    <text evidence="2">The sequence shown here is derived from an EMBL/GenBank/DDBJ whole genome shotgun (WGS) entry which is preliminary data.</text>
</comment>
<dbReference type="Proteomes" id="UP000664096">
    <property type="component" value="Unassembled WGS sequence"/>
</dbReference>
<dbReference type="RefSeq" id="WP_207141113.1">
    <property type="nucleotide sequence ID" value="NZ_JAEKJZ010000002.1"/>
</dbReference>
<feature type="transmembrane region" description="Helical" evidence="1">
    <location>
        <begin position="38"/>
        <end position="59"/>
    </location>
</feature>
<feature type="transmembrane region" description="Helical" evidence="1">
    <location>
        <begin position="91"/>
        <end position="114"/>
    </location>
</feature>
<name>A0A939EEF7_9HYPH</name>
<keyword evidence="1" id="KW-1133">Transmembrane helix</keyword>
<keyword evidence="1" id="KW-0812">Transmembrane</keyword>
<reference evidence="2" key="1">
    <citation type="submission" date="2020-12" db="EMBL/GenBank/DDBJ databases">
        <title>Oil enriched cultivation method for isolating marine PHA-producing bacteria.</title>
        <authorList>
            <person name="Zheng W."/>
            <person name="Yu S."/>
            <person name="Huang Y."/>
        </authorList>
    </citation>
    <scope>NUCLEOTIDE SEQUENCE</scope>
    <source>
        <strain evidence="2">SY-2-12</strain>
    </source>
</reference>
<organism evidence="2 3">
    <name type="scientific">Roseibium aggregatum</name>
    <dbReference type="NCBI Taxonomy" id="187304"/>
    <lineage>
        <taxon>Bacteria</taxon>
        <taxon>Pseudomonadati</taxon>
        <taxon>Pseudomonadota</taxon>
        <taxon>Alphaproteobacteria</taxon>
        <taxon>Hyphomicrobiales</taxon>
        <taxon>Stappiaceae</taxon>
        <taxon>Roseibium</taxon>
    </lineage>
</organism>
<evidence type="ECO:0000256" key="1">
    <source>
        <dbReference type="SAM" id="Phobius"/>
    </source>
</evidence>
<evidence type="ECO:0000313" key="2">
    <source>
        <dbReference type="EMBL" id="MBN9671269.1"/>
    </source>
</evidence>
<feature type="transmembrane region" description="Helical" evidence="1">
    <location>
        <begin position="66"/>
        <end position="85"/>
    </location>
</feature>
<dbReference type="EMBL" id="JAEKJZ010000002">
    <property type="protein sequence ID" value="MBN9671269.1"/>
    <property type="molecule type" value="Genomic_DNA"/>
</dbReference>